<dbReference type="GO" id="GO:0051378">
    <property type="term" value="F:serotonin binding"/>
    <property type="evidence" value="ECO:0000318"/>
    <property type="project" value="GO_Central"/>
</dbReference>
<dbReference type="FunFam" id="1.20.1070.10:FF:000096">
    <property type="entry name" value="Odorant receptor 131-2"/>
    <property type="match status" value="1"/>
</dbReference>
<comment type="subcellular location">
    <subcellularLocation>
        <location evidence="1">Membrane</location>
    </subcellularLocation>
</comment>
<protein>
    <submittedName>
        <fullName evidence="7 10">Odorant receptor</fullName>
    </submittedName>
    <submittedName>
        <fullName evidence="8">Odorant receptor, family H, subfamily 137, member 2</fullName>
    </submittedName>
</protein>
<dbReference type="AGR" id="ZFIN:ZDB-GENE-070806-31"/>
<dbReference type="SMR" id="Q2PRH3"/>
<feature type="transmembrane region" description="Helical" evidence="5">
    <location>
        <begin position="267"/>
        <end position="287"/>
    </location>
</feature>
<name>Q2PRH3_DANRE</name>
<evidence type="ECO:0000259" key="6">
    <source>
        <dbReference type="PROSITE" id="PS50262"/>
    </source>
</evidence>
<reference evidence="7 10" key="2">
    <citation type="journal article" date="2006" name="BMC Genomics">
        <title>The odorant receptor repertoire of teleost fish.</title>
        <authorList>
            <person name="Alioto T.S."/>
            <person name="Ngai J."/>
        </authorList>
    </citation>
    <scope>NUCLEOTIDE SEQUENCE</scope>
</reference>
<proteinExistence type="predicted"/>
<accession>A0A8M1NK20</accession>
<dbReference type="EMBL" id="BX649282">
    <property type="status" value="NOT_ANNOTATED_CDS"/>
    <property type="molecule type" value="Genomic_DNA"/>
</dbReference>
<evidence type="ECO:0000256" key="1">
    <source>
        <dbReference type="ARBA" id="ARBA00004370"/>
    </source>
</evidence>
<reference evidence="10" key="7">
    <citation type="journal article" date="2020" name="BMC Evol. Biol.">
        <title>A unified nomenclature for vertebrate olfactory receptors.</title>
        <authorList>
            <person name="Olender T."/>
            <person name="Jones T.E.M."/>
            <person name="Bruford E."/>
            <person name="Lancet D."/>
        </authorList>
    </citation>
    <scope>NUCLEOTIDE SEQUENCE</scope>
</reference>
<reference evidence="10" key="3">
    <citation type="journal article" date="2009" name="Genome Biol. Evol.">
        <title>On the origin and evolution of vertebrate olfactory receptor genes: comparative genome analysis among 23 chordate species.</title>
        <authorList>
            <person name="Niimura Y."/>
        </authorList>
    </citation>
    <scope>NUCLEOTIDE SEQUENCE</scope>
</reference>
<dbReference type="eggNOG" id="ENOG502RXHR">
    <property type="taxonomic scope" value="Eukaryota"/>
</dbReference>
<gene>
    <name evidence="10 11" type="primary">or90b1</name>
    <name evidence="10" type="synonym">or11.5</name>
    <name evidence="7" type="synonym">OR137-2</name>
    <name evidence="10" type="synonym">or137-2</name>
</gene>
<keyword evidence="3 5" id="KW-1133">Transmembrane helix</keyword>
<dbReference type="GO" id="GO:0004993">
    <property type="term" value="F:G protein-coupled serotonin receptor activity"/>
    <property type="evidence" value="ECO:0000318"/>
    <property type="project" value="GO_Central"/>
</dbReference>
<feature type="domain" description="G-protein coupled receptors family 1 profile" evidence="6">
    <location>
        <begin position="37"/>
        <end position="285"/>
    </location>
</feature>
<accession>Q2PRH3</accession>
<dbReference type="KEGG" id="dre:100148884"/>
<evidence type="ECO:0000313" key="11">
    <source>
        <dbReference type="ZFIN" id="ZDB-GENE-070806-31"/>
    </source>
</evidence>
<feature type="transmembrane region" description="Helical" evidence="5">
    <location>
        <begin position="25"/>
        <end position="46"/>
    </location>
</feature>
<dbReference type="AlphaFoldDB" id="Q2PRH3"/>
<dbReference type="OrthoDB" id="6359945at2759"/>
<organism evidence="7">
    <name type="scientific">Danio rerio</name>
    <name type="common">Zebrafish</name>
    <name type="synonym">Brachydanio rerio</name>
    <dbReference type="NCBI Taxonomy" id="7955"/>
    <lineage>
        <taxon>Eukaryota</taxon>
        <taxon>Metazoa</taxon>
        <taxon>Chordata</taxon>
        <taxon>Craniata</taxon>
        <taxon>Vertebrata</taxon>
        <taxon>Euteleostomi</taxon>
        <taxon>Actinopterygii</taxon>
        <taxon>Neopterygii</taxon>
        <taxon>Teleostei</taxon>
        <taxon>Ostariophysi</taxon>
        <taxon>Cypriniformes</taxon>
        <taxon>Danionidae</taxon>
        <taxon>Danioninae</taxon>
        <taxon>Danio</taxon>
    </lineage>
</organism>
<dbReference type="PANTHER" id="PTHR26451:SF998">
    <property type="entry name" value="ODORANT RECEPTOR-RELATED"/>
    <property type="match status" value="1"/>
</dbReference>
<reference evidence="10" key="6">
    <citation type="journal article" date="2015" name="Sci. Rep.">
        <title>Molecular and neuronal homology between the olfactory systems of zebrafish and mouse.</title>
        <authorList>
            <person name="Saraiva L.R."/>
            <person name="Ahuja G."/>
            <person name="Ivandic I."/>
            <person name="Syed A.S."/>
            <person name="Marioni J.C."/>
            <person name="Korsching S.I."/>
            <person name="Logan D.W."/>
        </authorList>
    </citation>
    <scope>NUCLEOTIDE SEQUENCE</scope>
</reference>
<dbReference type="GO" id="GO:0007198">
    <property type="term" value="P:adenylate cyclase-inhibiting serotonin receptor signaling pathway"/>
    <property type="evidence" value="ECO:0000318"/>
    <property type="project" value="GO_Central"/>
</dbReference>
<dbReference type="InterPro" id="IPR017452">
    <property type="entry name" value="GPCR_Rhodpsn_7TM"/>
</dbReference>
<dbReference type="InterPro" id="IPR000276">
    <property type="entry name" value="GPCR_Rhodpsn"/>
</dbReference>
<evidence type="ECO:0000313" key="8">
    <source>
        <dbReference type="Ensembl" id="ENSDARP00000065692"/>
    </source>
</evidence>
<dbReference type="GO" id="GO:0007268">
    <property type="term" value="P:chemical synaptic transmission"/>
    <property type="evidence" value="ECO:0000318"/>
    <property type="project" value="GO_Central"/>
</dbReference>
<dbReference type="PaxDb" id="7955-ENSDARP00000065692"/>
<dbReference type="Proteomes" id="UP000000437">
    <property type="component" value="Chromosome 6"/>
</dbReference>
<sequence>MTATNSTRFLYSLQEQYSDSFAKNFTVVLLAVIIVSVNGMFVLTFFRSSIFYTDPRYILYIHLVMNDMLMVCITVILFVMAYAWQNVPIPFCVTLLIISSATHKNTPLTLAGMAIERYIAVCKPLHHHQICTVRRTYILISLIWSVGVLPALADLILLSIVRPLTISSTVTSCSASILYITPYHEVQNKCMNGLYSSVVCLILVYTYCQVLITAKKASTNKSSAKKAQSTILLHGAQLLLCMLSYISAVVDKIFVPLSPIDRARLTFLNYLLTNILPRLLTPLIYGVRDKHFNKHMKGLLSCRLHAVKVGSVKR</sequence>
<dbReference type="GeneTree" id="ENSGT00940000161337"/>
<dbReference type="GeneID" id="100148884"/>
<dbReference type="CDD" id="cd00637">
    <property type="entry name" value="7tm_classA_rhodopsin-like"/>
    <property type="match status" value="1"/>
</dbReference>
<feature type="transmembrane region" description="Helical" evidence="5">
    <location>
        <begin position="58"/>
        <end position="84"/>
    </location>
</feature>
<evidence type="ECO:0000256" key="3">
    <source>
        <dbReference type="ARBA" id="ARBA00022989"/>
    </source>
</evidence>
<dbReference type="Gene3D" id="1.20.1070.10">
    <property type="entry name" value="Rhodopsin 7-helix transmembrane proteins"/>
    <property type="match status" value="1"/>
</dbReference>
<evidence type="ECO:0000313" key="10">
    <source>
        <dbReference type="RefSeq" id="NP_001121859.1"/>
    </source>
</evidence>
<dbReference type="GO" id="GO:0045202">
    <property type="term" value="C:synapse"/>
    <property type="evidence" value="ECO:0007669"/>
    <property type="project" value="GOC"/>
</dbReference>
<reference evidence="8" key="4">
    <citation type="submission" date="2012-02" db="UniProtKB">
        <authorList>
            <consortium name="Ensembl"/>
        </authorList>
    </citation>
    <scope>IDENTIFICATION</scope>
    <source>
        <strain evidence="8">Tuebingen</strain>
    </source>
</reference>
<dbReference type="ZFIN" id="ZDB-GENE-070806-31">
    <property type="gene designation" value="or90b1"/>
</dbReference>
<keyword evidence="9" id="KW-1185">Reference proteome</keyword>
<keyword evidence="4 5" id="KW-0472">Membrane</keyword>
<keyword evidence="7 10" id="KW-0675">Receptor</keyword>
<dbReference type="PANTHER" id="PTHR26451">
    <property type="entry name" value="G_PROTEIN_RECEP_F1_2 DOMAIN-CONTAINING PROTEIN"/>
    <property type="match status" value="1"/>
</dbReference>
<evidence type="ECO:0000256" key="2">
    <source>
        <dbReference type="ARBA" id="ARBA00022692"/>
    </source>
</evidence>
<dbReference type="Reactome" id="R-DRE-390666">
    <property type="pathway name" value="Serotonin receptors"/>
</dbReference>
<dbReference type="GO" id="GO:0007187">
    <property type="term" value="P:G protein-coupled receptor signaling pathway, coupled to cyclic nucleotide second messenger"/>
    <property type="evidence" value="ECO:0000318"/>
    <property type="project" value="GO_Central"/>
</dbReference>
<dbReference type="Pfam" id="PF00001">
    <property type="entry name" value="7tm_1"/>
    <property type="match status" value="1"/>
</dbReference>
<evidence type="ECO:0000313" key="9">
    <source>
        <dbReference type="Proteomes" id="UP000000437"/>
    </source>
</evidence>
<keyword evidence="2 5" id="KW-0812">Transmembrane</keyword>
<feature type="transmembrane region" description="Helical" evidence="5">
    <location>
        <begin position="137"/>
        <end position="157"/>
    </location>
</feature>
<dbReference type="OMA" id="IYMSTVW"/>
<evidence type="ECO:0000256" key="5">
    <source>
        <dbReference type="SAM" id="Phobius"/>
    </source>
</evidence>
<dbReference type="EMBL" id="DQ306045">
    <property type="protein sequence ID" value="ABC43294.1"/>
    <property type="molecule type" value="Genomic_DNA"/>
</dbReference>
<dbReference type="GO" id="GO:0030425">
    <property type="term" value="C:dendrite"/>
    <property type="evidence" value="ECO:0000318"/>
    <property type="project" value="GO_Central"/>
</dbReference>
<evidence type="ECO:0000313" key="7">
    <source>
        <dbReference type="EMBL" id="ABC43294.1"/>
    </source>
</evidence>
<feature type="transmembrane region" description="Helical" evidence="5">
    <location>
        <begin position="235"/>
        <end position="255"/>
    </location>
</feature>
<dbReference type="GO" id="GO:0030594">
    <property type="term" value="F:neurotransmitter receptor activity"/>
    <property type="evidence" value="ECO:0000318"/>
    <property type="project" value="GO_Central"/>
</dbReference>
<evidence type="ECO:0000256" key="4">
    <source>
        <dbReference type="ARBA" id="ARBA00023136"/>
    </source>
</evidence>
<dbReference type="GO" id="GO:0005886">
    <property type="term" value="C:plasma membrane"/>
    <property type="evidence" value="ECO:0000318"/>
    <property type="project" value="GO_Central"/>
</dbReference>
<reference evidence="10" key="1">
    <citation type="journal article" date="2005" name="Proc. Natl. Acad. Sci. U.S.A.">
        <title>Evolutionary dynamics of olfactory receptor genes in fishes and tetrapods.</title>
        <authorList>
            <person name="Niimura Y."/>
            <person name="Nei M."/>
        </authorList>
    </citation>
    <scope>NUCLEOTIDE SEQUENCE</scope>
</reference>
<reference evidence="8 9" key="5">
    <citation type="journal article" date="2013" name="Nature">
        <title>The zebrafish reference genome sequence and its relationship to the human genome.</title>
        <authorList>
            <consortium name="Genome Reference Consortium Zebrafish"/>
            <person name="Howe K."/>
            <person name="Clark M.D."/>
            <person name="Torroja C.F."/>
            <person name="Torrance J."/>
            <person name="Berthelot C."/>
            <person name="Muffato M."/>
            <person name="Collins J.E."/>
            <person name="Humphray S."/>
            <person name="McLaren K."/>
            <person name="Matthews L."/>
            <person name="McLaren S."/>
            <person name="Sealy I."/>
            <person name="Caccamo M."/>
            <person name="Churcher C."/>
            <person name="Scott C."/>
            <person name="Barrett J.C."/>
            <person name="Koch R."/>
            <person name="Rauch G.J."/>
            <person name="White S."/>
            <person name="Chow W."/>
            <person name="Kilian B."/>
            <person name="Quintais L.T."/>
            <person name="Guerra-Assuncao J.A."/>
            <person name="Zhou Y."/>
            <person name="Gu Y."/>
            <person name="Yen J."/>
            <person name="Vogel J.H."/>
            <person name="Eyre T."/>
            <person name="Redmond S."/>
            <person name="Banerjee R."/>
            <person name="Chi J."/>
            <person name="Fu B."/>
            <person name="Langley E."/>
            <person name="Maguire S.F."/>
            <person name="Laird G.K."/>
            <person name="Lloyd D."/>
            <person name="Kenyon E."/>
            <person name="Donaldson S."/>
            <person name="Sehra H."/>
            <person name="Almeida-King J."/>
            <person name="Loveland J."/>
            <person name="Trevanion S."/>
            <person name="Jones M."/>
            <person name="Quail M."/>
            <person name="Willey D."/>
            <person name="Hunt A."/>
            <person name="Burton J."/>
            <person name="Sims S."/>
            <person name="McLay K."/>
            <person name="Plumb B."/>
            <person name="Davis J."/>
            <person name="Clee C."/>
            <person name="Oliver K."/>
            <person name="Clark R."/>
            <person name="Riddle C."/>
            <person name="Elliot D."/>
            <person name="Eliott D."/>
            <person name="Threadgold G."/>
            <person name="Harden G."/>
            <person name="Ware D."/>
            <person name="Begum S."/>
            <person name="Mortimore B."/>
            <person name="Mortimer B."/>
            <person name="Kerry G."/>
            <person name="Heath P."/>
            <person name="Phillimore B."/>
            <person name="Tracey A."/>
            <person name="Corby N."/>
            <person name="Dunn M."/>
            <person name="Johnson C."/>
            <person name="Wood J."/>
            <person name="Clark S."/>
            <person name="Pelan S."/>
            <person name="Griffiths G."/>
            <person name="Smith M."/>
            <person name="Glithero R."/>
            <person name="Howden P."/>
            <person name="Barker N."/>
            <person name="Lloyd C."/>
            <person name="Stevens C."/>
            <person name="Harley J."/>
            <person name="Holt K."/>
            <person name="Panagiotidis G."/>
            <person name="Lovell J."/>
            <person name="Beasley H."/>
            <person name="Henderson C."/>
            <person name="Gordon D."/>
            <person name="Auger K."/>
            <person name="Wright D."/>
            <person name="Collins J."/>
            <person name="Raisen C."/>
            <person name="Dyer L."/>
            <person name="Leung K."/>
            <person name="Robertson L."/>
            <person name="Ambridge K."/>
            <person name="Leongamornlert D."/>
            <person name="McGuire S."/>
            <person name="Gilderthorp R."/>
            <person name="Griffiths C."/>
            <person name="Manthravadi D."/>
            <person name="Nichol S."/>
            <person name="Barker G."/>
            <person name="Whitehead S."/>
            <person name="Kay M."/>
            <person name="Brown J."/>
            <person name="Murnane C."/>
            <person name="Gray E."/>
            <person name="Humphries M."/>
            <person name="Sycamore N."/>
            <person name="Barker D."/>
            <person name="Saunders D."/>
            <person name="Wallis J."/>
            <person name="Babbage A."/>
            <person name="Hammond S."/>
            <person name="Mashreghi-Mohammadi M."/>
            <person name="Barr L."/>
            <person name="Martin S."/>
            <person name="Wray P."/>
            <person name="Ellington A."/>
            <person name="Matthews N."/>
            <person name="Ellwood M."/>
            <person name="Woodmansey R."/>
            <person name="Clark G."/>
            <person name="Cooper J."/>
            <person name="Cooper J."/>
            <person name="Tromans A."/>
            <person name="Grafham D."/>
            <person name="Skuce C."/>
            <person name="Pandian R."/>
            <person name="Andrews R."/>
            <person name="Harrison E."/>
            <person name="Kimberley A."/>
            <person name="Garnett J."/>
            <person name="Fosker N."/>
            <person name="Hall R."/>
            <person name="Garner P."/>
            <person name="Kelly D."/>
            <person name="Bird C."/>
            <person name="Palmer S."/>
            <person name="Gehring I."/>
            <person name="Berger A."/>
            <person name="Dooley C.M."/>
            <person name="Ersan-Urun Z."/>
            <person name="Eser C."/>
            <person name="Geiger H."/>
            <person name="Geisler M."/>
            <person name="Karotki L."/>
            <person name="Kirn A."/>
            <person name="Konantz J."/>
            <person name="Konantz M."/>
            <person name="Oberlander M."/>
            <person name="Rudolph-Geiger S."/>
            <person name="Teucke M."/>
            <person name="Lanz C."/>
            <person name="Raddatz G."/>
            <person name="Osoegawa K."/>
            <person name="Zhu B."/>
            <person name="Rapp A."/>
            <person name="Widaa S."/>
            <person name="Langford C."/>
            <person name="Yang F."/>
            <person name="Schuster S.C."/>
            <person name="Carter N.P."/>
            <person name="Harrow J."/>
            <person name="Ning Z."/>
            <person name="Herrero J."/>
            <person name="Searle S.M."/>
            <person name="Enright A."/>
            <person name="Geisler R."/>
            <person name="Plasterk R.H."/>
            <person name="Lee C."/>
            <person name="Westerfield M."/>
            <person name="de Jong P.J."/>
            <person name="Zon L.I."/>
            <person name="Postlethwait J.H."/>
            <person name="Nusslein-Volhard C."/>
            <person name="Hubbard T.J."/>
            <person name="Roest Crollius H."/>
            <person name="Rogers J."/>
            <person name="Stemple D.L."/>
        </authorList>
    </citation>
    <scope>NUCLEOTIDE SEQUENCE [LARGE SCALE GENOMIC DNA]</scope>
    <source>
        <strain evidence="8">Tuebingen</strain>
    </source>
</reference>
<dbReference type="PROSITE" id="PS50262">
    <property type="entry name" value="G_PROTEIN_RECEP_F1_2"/>
    <property type="match status" value="1"/>
</dbReference>
<dbReference type="HOGENOM" id="CLU_077059_0_0_1"/>
<dbReference type="RefSeq" id="NP_001121859.1">
    <property type="nucleotide sequence ID" value="NM_001128387.1"/>
</dbReference>
<dbReference type="SUPFAM" id="SSF81321">
    <property type="entry name" value="Family A G protein-coupled receptor-like"/>
    <property type="match status" value="1"/>
</dbReference>
<feature type="transmembrane region" description="Helical" evidence="5">
    <location>
        <begin position="194"/>
        <end position="214"/>
    </location>
</feature>
<reference evidence="10" key="8">
    <citation type="submission" date="2025-04" db="UniProtKB">
        <authorList>
            <consortium name="RefSeq"/>
        </authorList>
    </citation>
    <scope>IDENTIFICATION</scope>
</reference>
<dbReference type="InterPro" id="IPR052921">
    <property type="entry name" value="GPCR1_Superfamily_Member"/>
</dbReference>
<dbReference type="CTD" id="100148884"/>
<dbReference type="Ensembl" id="ENSDART00000065693.6">
    <property type="protein sequence ID" value="ENSDARP00000065692.4"/>
    <property type="gene ID" value="ENSDARG00000044704.6"/>
</dbReference>